<protein>
    <submittedName>
        <fullName evidence="1">Uncharacterized protein</fullName>
    </submittedName>
</protein>
<reference evidence="1 2" key="1">
    <citation type="submission" date="2024-09" db="EMBL/GenBank/DDBJ databases">
        <authorList>
            <person name="Sun Q."/>
            <person name="Mori K."/>
        </authorList>
    </citation>
    <scope>NUCLEOTIDE SEQUENCE [LARGE SCALE GENOMIC DNA]</scope>
    <source>
        <strain evidence="1 2">JCM 12822</strain>
    </source>
</reference>
<keyword evidence="2" id="KW-1185">Reference proteome</keyword>
<organism evidence="1 2">
    <name type="scientific">Salinicoccus siamensis</name>
    <dbReference type="NCBI Taxonomy" id="381830"/>
    <lineage>
        <taxon>Bacteria</taxon>
        <taxon>Bacillati</taxon>
        <taxon>Bacillota</taxon>
        <taxon>Bacilli</taxon>
        <taxon>Bacillales</taxon>
        <taxon>Staphylococcaceae</taxon>
        <taxon>Salinicoccus</taxon>
    </lineage>
</organism>
<evidence type="ECO:0000313" key="1">
    <source>
        <dbReference type="EMBL" id="MFB9861054.1"/>
    </source>
</evidence>
<gene>
    <name evidence="1" type="ORF">ACFFLE_08080</name>
</gene>
<evidence type="ECO:0000313" key="2">
    <source>
        <dbReference type="Proteomes" id="UP001589740"/>
    </source>
</evidence>
<accession>A0ABV5Z4N9</accession>
<dbReference type="Proteomes" id="UP001589740">
    <property type="component" value="Unassembled WGS sequence"/>
</dbReference>
<comment type="caution">
    <text evidence="1">The sequence shown here is derived from an EMBL/GenBank/DDBJ whole genome shotgun (WGS) entry which is preliminary data.</text>
</comment>
<dbReference type="EMBL" id="JBHMAH010000028">
    <property type="protein sequence ID" value="MFB9861054.1"/>
    <property type="molecule type" value="Genomic_DNA"/>
</dbReference>
<name>A0ABV5Z4N9_9STAP</name>
<sequence length="52" mass="5973">MQGAVSSTGTVPYTMDERAGEEIEWIDVIVPAIMDEETYEVVSEEQKYRIEF</sequence>
<dbReference type="RefSeq" id="WP_380570622.1">
    <property type="nucleotide sequence ID" value="NZ_JBHMAH010000028.1"/>
</dbReference>
<proteinExistence type="predicted"/>